<dbReference type="EC" id="3.1.1.96" evidence="3"/>
<comment type="catalytic activity">
    <reaction evidence="7">
        <text>a D-aminoacyl-tRNA + H2O = a tRNA + a D-alpha-amino acid + H(+)</text>
        <dbReference type="Rhea" id="RHEA:13953"/>
        <dbReference type="Rhea" id="RHEA-COMP:10123"/>
        <dbReference type="Rhea" id="RHEA-COMP:10124"/>
        <dbReference type="ChEBI" id="CHEBI:15377"/>
        <dbReference type="ChEBI" id="CHEBI:15378"/>
        <dbReference type="ChEBI" id="CHEBI:59871"/>
        <dbReference type="ChEBI" id="CHEBI:78442"/>
        <dbReference type="ChEBI" id="CHEBI:79333"/>
        <dbReference type="EC" id="3.1.1.96"/>
    </reaction>
</comment>
<organism evidence="8">
    <name type="scientific">Ornithodoros turicata</name>
    <dbReference type="NCBI Taxonomy" id="34597"/>
    <lineage>
        <taxon>Eukaryota</taxon>
        <taxon>Metazoa</taxon>
        <taxon>Ecdysozoa</taxon>
        <taxon>Arthropoda</taxon>
        <taxon>Chelicerata</taxon>
        <taxon>Arachnida</taxon>
        <taxon>Acari</taxon>
        <taxon>Parasitiformes</taxon>
        <taxon>Ixodida</taxon>
        <taxon>Ixodoidea</taxon>
        <taxon>Argasidae</taxon>
        <taxon>Ornithodorinae</taxon>
        <taxon>Ornithodoros</taxon>
    </lineage>
</organism>
<dbReference type="EMBL" id="GGLE01003366">
    <property type="protein sequence ID" value="MBY07492.1"/>
    <property type="molecule type" value="Transcribed_RNA"/>
</dbReference>
<comment type="catalytic activity">
    <reaction evidence="6">
        <text>glycyl-tRNA(Ala) + H2O = tRNA(Ala) + glycine + H(+)</text>
        <dbReference type="Rhea" id="RHEA:53744"/>
        <dbReference type="Rhea" id="RHEA-COMP:9657"/>
        <dbReference type="Rhea" id="RHEA-COMP:13640"/>
        <dbReference type="ChEBI" id="CHEBI:15377"/>
        <dbReference type="ChEBI" id="CHEBI:15378"/>
        <dbReference type="ChEBI" id="CHEBI:57305"/>
        <dbReference type="ChEBI" id="CHEBI:78442"/>
        <dbReference type="ChEBI" id="CHEBI:78522"/>
        <dbReference type="EC" id="3.1.1.96"/>
    </reaction>
</comment>
<proteinExistence type="predicted"/>
<dbReference type="Gene3D" id="3.50.80.10">
    <property type="entry name" value="D-tyrosyl-tRNA(Tyr) deacylase"/>
    <property type="match status" value="1"/>
</dbReference>
<dbReference type="GO" id="GO:0005737">
    <property type="term" value="C:cytoplasm"/>
    <property type="evidence" value="ECO:0007669"/>
    <property type="project" value="UniProtKB-SubCell"/>
</dbReference>
<dbReference type="PANTHER" id="PTHR10472:SF1">
    <property type="entry name" value="D-AMINOACYL-TRNA DEACYLASE 2"/>
    <property type="match status" value="1"/>
</dbReference>
<evidence type="ECO:0000256" key="4">
    <source>
        <dbReference type="ARBA" id="ARBA00022490"/>
    </source>
</evidence>
<comment type="subcellular location">
    <subcellularLocation>
        <location evidence="1">Cytoplasm</location>
    </subcellularLocation>
</comment>
<dbReference type="GO" id="GO:0051500">
    <property type="term" value="F:D-tyrosyl-tRNA(Tyr) deacylase activity"/>
    <property type="evidence" value="ECO:0007669"/>
    <property type="project" value="TreeGrafter"/>
</dbReference>
<evidence type="ECO:0000256" key="6">
    <source>
        <dbReference type="ARBA" id="ARBA00047676"/>
    </source>
</evidence>
<accession>A0A2R5LDB5</accession>
<dbReference type="AlphaFoldDB" id="A0A2R5LDB5"/>
<dbReference type="PANTHER" id="PTHR10472">
    <property type="entry name" value="D-TYROSYL-TRNA TYR DEACYLASE"/>
    <property type="match status" value="1"/>
</dbReference>
<reference evidence="8" key="1">
    <citation type="submission" date="2018-03" db="EMBL/GenBank/DDBJ databases">
        <title>The relapsing fever spirochete Borrelia turicatae persists in the highly oxidative environment of its soft-bodied tick vector.</title>
        <authorList>
            <person name="Bourret T.J."/>
            <person name="Boyle W.K."/>
            <person name="Valenzuela J.G."/>
            <person name="Oliveira F."/>
            <person name="Lopez J.E."/>
        </authorList>
    </citation>
    <scope>NUCLEOTIDE SEQUENCE</scope>
    <source>
        <strain evidence="8">Kansas strain/isolate</strain>
        <tissue evidence="8">Salivary glands</tissue>
    </source>
</reference>
<evidence type="ECO:0000256" key="5">
    <source>
        <dbReference type="ARBA" id="ARBA00022801"/>
    </source>
</evidence>
<sequence>MKCKVVIQQCLTAKLKVSPEEYVNIDRGIVVFVSFLEGATEGDALKTARSVLNVKLCEKGELSDSGDNGTLVSILDLPGKVLIVPQACIAGKRKGNSVQYHGLVSKEKGKELYEAFVSECKKLMSTRCTEGDSWVQCGTYGNRQVLSVETNGPFTHVFDY</sequence>
<dbReference type="InterPro" id="IPR023509">
    <property type="entry name" value="DTD-like_sf"/>
</dbReference>
<dbReference type="Pfam" id="PF02580">
    <property type="entry name" value="Tyr_Deacylase"/>
    <property type="match status" value="1"/>
</dbReference>
<protein>
    <recommendedName>
        <fullName evidence="3">D-aminoacyl-tRNA deacylase</fullName>
        <ecNumber evidence="3">3.1.1.96</ecNumber>
    </recommendedName>
</protein>
<dbReference type="InterPro" id="IPR003732">
    <property type="entry name" value="Daa-tRNA_deacyls_DTD"/>
</dbReference>
<evidence type="ECO:0000256" key="2">
    <source>
        <dbReference type="ARBA" id="ARBA00011738"/>
    </source>
</evidence>
<name>A0A2R5LDB5_9ACAR</name>
<evidence type="ECO:0000256" key="1">
    <source>
        <dbReference type="ARBA" id="ARBA00004496"/>
    </source>
</evidence>
<keyword evidence="4" id="KW-0963">Cytoplasm</keyword>
<keyword evidence="5" id="KW-0378">Hydrolase</keyword>
<evidence type="ECO:0000256" key="7">
    <source>
        <dbReference type="ARBA" id="ARBA00048018"/>
    </source>
</evidence>
<evidence type="ECO:0000313" key="8">
    <source>
        <dbReference type="EMBL" id="MBY07492.1"/>
    </source>
</evidence>
<dbReference type="SUPFAM" id="SSF69500">
    <property type="entry name" value="DTD-like"/>
    <property type="match status" value="1"/>
</dbReference>
<comment type="subunit">
    <text evidence="2">Homodimer.</text>
</comment>
<evidence type="ECO:0000256" key="3">
    <source>
        <dbReference type="ARBA" id="ARBA00013056"/>
    </source>
</evidence>